<feature type="non-terminal residue" evidence="4">
    <location>
        <position position="311"/>
    </location>
</feature>
<dbReference type="SUPFAM" id="SSF56436">
    <property type="entry name" value="C-type lectin-like"/>
    <property type="match status" value="2"/>
</dbReference>
<name>A0A8S3YZX5_9EUPU</name>
<feature type="transmembrane region" description="Helical" evidence="2">
    <location>
        <begin position="7"/>
        <end position="25"/>
    </location>
</feature>
<evidence type="ECO:0000259" key="3">
    <source>
        <dbReference type="PROSITE" id="PS50041"/>
    </source>
</evidence>
<reference evidence="4" key="1">
    <citation type="submission" date="2021-04" db="EMBL/GenBank/DDBJ databases">
        <authorList>
            <consortium name="Molecular Ecology Group"/>
        </authorList>
    </citation>
    <scope>NUCLEOTIDE SEQUENCE</scope>
</reference>
<keyword evidence="5" id="KW-1185">Reference proteome</keyword>
<proteinExistence type="predicted"/>
<evidence type="ECO:0000256" key="1">
    <source>
        <dbReference type="ARBA" id="ARBA00023157"/>
    </source>
</evidence>
<keyword evidence="1" id="KW-1015">Disulfide bond</keyword>
<protein>
    <recommendedName>
        <fullName evidence="3">C-type lectin domain-containing protein</fullName>
    </recommendedName>
</protein>
<dbReference type="InterPro" id="IPR050801">
    <property type="entry name" value="Ca-Dep_Lectins_ImmuneDev"/>
</dbReference>
<dbReference type="AlphaFoldDB" id="A0A8S3YZX5"/>
<keyword evidence="2" id="KW-0472">Membrane</keyword>
<keyword evidence="2" id="KW-1133">Transmembrane helix</keyword>
<dbReference type="InterPro" id="IPR016186">
    <property type="entry name" value="C-type_lectin-like/link_sf"/>
</dbReference>
<dbReference type="Pfam" id="PF00059">
    <property type="entry name" value="Lectin_C"/>
    <property type="match status" value="2"/>
</dbReference>
<gene>
    <name evidence="4" type="ORF">CUNI_LOCUS6520</name>
</gene>
<evidence type="ECO:0000256" key="2">
    <source>
        <dbReference type="SAM" id="Phobius"/>
    </source>
</evidence>
<accession>A0A8S3YZX5</accession>
<evidence type="ECO:0000313" key="5">
    <source>
        <dbReference type="Proteomes" id="UP000678393"/>
    </source>
</evidence>
<feature type="domain" description="C-type lectin" evidence="3">
    <location>
        <begin position="45"/>
        <end position="164"/>
    </location>
</feature>
<dbReference type="InterPro" id="IPR001304">
    <property type="entry name" value="C-type_lectin-like"/>
</dbReference>
<dbReference type="EMBL" id="CAJHNH020001001">
    <property type="protein sequence ID" value="CAG5120962.1"/>
    <property type="molecule type" value="Genomic_DNA"/>
</dbReference>
<dbReference type="PANTHER" id="PTHR22801">
    <property type="entry name" value="LITHOSTATHINE"/>
    <property type="match status" value="1"/>
</dbReference>
<comment type="caution">
    <text evidence="4">The sequence shown here is derived from an EMBL/GenBank/DDBJ whole genome shotgun (WGS) entry which is preliminary data.</text>
</comment>
<dbReference type="Proteomes" id="UP000678393">
    <property type="component" value="Unassembled WGS sequence"/>
</dbReference>
<feature type="domain" description="C-type lectin" evidence="3">
    <location>
        <begin position="191"/>
        <end position="308"/>
    </location>
</feature>
<dbReference type="InterPro" id="IPR018378">
    <property type="entry name" value="C-type_lectin_CS"/>
</dbReference>
<keyword evidence="2" id="KW-0812">Transmembrane</keyword>
<sequence length="311" mass="34368">MAAFPNLYCTLIILFLNVLYVPVVISDCPSYWLTVNTSSTPAQTCYRLFPNVAGSYDAIAGFCRGQGGYLARDTSAMVHNGLRATFLATSTAYPNTLFWFGLTDNNTNSWYWLGGPAVGTYNNFFNGYQGHLNSRDCGYLAVANSDFKWLTTTNCNSSHAPFCQRDYDTPPVVTTTAQPVNCPNGWYGLASQNWCIQLFNSPVSWSAAQGRCQMSGAKLVQINNSAMNTFVNQLVSQSKGLYWIGLNDQGKEGTFTWLNDTVQATYTQWASGMPNNDGGNENCVVIDGNNNNKWDDLDCSTPNRFICQRVP</sequence>
<evidence type="ECO:0000313" key="4">
    <source>
        <dbReference type="EMBL" id="CAG5120962.1"/>
    </source>
</evidence>
<dbReference type="PANTHER" id="PTHR22801:SF63">
    <property type="entry name" value="C-TYPE LECTIN DOMAIN-CONTAINING PROTEIN"/>
    <property type="match status" value="1"/>
</dbReference>
<dbReference type="CDD" id="cd00037">
    <property type="entry name" value="CLECT"/>
    <property type="match status" value="2"/>
</dbReference>
<organism evidence="4 5">
    <name type="scientific">Candidula unifasciata</name>
    <dbReference type="NCBI Taxonomy" id="100452"/>
    <lineage>
        <taxon>Eukaryota</taxon>
        <taxon>Metazoa</taxon>
        <taxon>Spiralia</taxon>
        <taxon>Lophotrochozoa</taxon>
        <taxon>Mollusca</taxon>
        <taxon>Gastropoda</taxon>
        <taxon>Heterobranchia</taxon>
        <taxon>Euthyneura</taxon>
        <taxon>Panpulmonata</taxon>
        <taxon>Eupulmonata</taxon>
        <taxon>Stylommatophora</taxon>
        <taxon>Helicina</taxon>
        <taxon>Helicoidea</taxon>
        <taxon>Geomitridae</taxon>
        <taxon>Candidula</taxon>
    </lineage>
</organism>
<dbReference type="SMART" id="SM00034">
    <property type="entry name" value="CLECT"/>
    <property type="match status" value="2"/>
</dbReference>
<dbReference type="PROSITE" id="PS00615">
    <property type="entry name" value="C_TYPE_LECTIN_1"/>
    <property type="match status" value="1"/>
</dbReference>
<dbReference type="InterPro" id="IPR016187">
    <property type="entry name" value="CTDL_fold"/>
</dbReference>
<dbReference type="OrthoDB" id="6158913at2759"/>
<dbReference type="Gene3D" id="3.10.100.10">
    <property type="entry name" value="Mannose-Binding Protein A, subunit A"/>
    <property type="match status" value="2"/>
</dbReference>
<dbReference type="PROSITE" id="PS50041">
    <property type="entry name" value="C_TYPE_LECTIN_2"/>
    <property type="match status" value="2"/>
</dbReference>